<gene>
    <name evidence="1" type="ORF">EC957_000709</name>
</gene>
<name>A0A9P6FGK9_9FUNG</name>
<proteinExistence type="predicted"/>
<dbReference type="Proteomes" id="UP000723463">
    <property type="component" value="Unassembled WGS sequence"/>
</dbReference>
<organism evidence="1 2">
    <name type="scientific">Mortierella hygrophila</name>
    <dbReference type="NCBI Taxonomy" id="979708"/>
    <lineage>
        <taxon>Eukaryota</taxon>
        <taxon>Fungi</taxon>
        <taxon>Fungi incertae sedis</taxon>
        <taxon>Mucoromycota</taxon>
        <taxon>Mortierellomycotina</taxon>
        <taxon>Mortierellomycetes</taxon>
        <taxon>Mortierellales</taxon>
        <taxon>Mortierellaceae</taxon>
        <taxon>Mortierella</taxon>
    </lineage>
</organism>
<evidence type="ECO:0000313" key="2">
    <source>
        <dbReference type="Proteomes" id="UP000723463"/>
    </source>
</evidence>
<keyword evidence="2" id="KW-1185">Reference proteome</keyword>
<sequence length="63" mass="7176">MKSVFSDEVLEALIKLGEVTHEKWDSVEFDTQLPMKAVRLCMQSRMDDVAATLVPMNKDHTPI</sequence>
<comment type="caution">
    <text evidence="1">The sequence shown here is derived from an EMBL/GenBank/DDBJ whole genome shotgun (WGS) entry which is preliminary data.</text>
</comment>
<protein>
    <submittedName>
        <fullName evidence="1">Uncharacterized protein</fullName>
    </submittedName>
</protein>
<accession>A0A9P6FGK9</accession>
<dbReference type="AlphaFoldDB" id="A0A9P6FGK9"/>
<evidence type="ECO:0000313" key="1">
    <source>
        <dbReference type="EMBL" id="KAF9550407.1"/>
    </source>
</evidence>
<dbReference type="EMBL" id="JAAAXW010000011">
    <property type="protein sequence ID" value="KAF9550407.1"/>
    <property type="molecule type" value="Genomic_DNA"/>
</dbReference>
<reference evidence="1" key="1">
    <citation type="journal article" date="2020" name="Fungal Divers.">
        <title>Resolving the Mortierellaceae phylogeny through synthesis of multi-gene phylogenetics and phylogenomics.</title>
        <authorList>
            <person name="Vandepol N."/>
            <person name="Liber J."/>
            <person name="Desiro A."/>
            <person name="Na H."/>
            <person name="Kennedy M."/>
            <person name="Barry K."/>
            <person name="Grigoriev I.V."/>
            <person name="Miller A.N."/>
            <person name="O'Donnell K."/>
            <person name="Stajich J.E."/>
            <person name="Bonito G."/>
        </authorList>
    </citation>
    <scope>NUCLEOTIDE SEQUENCE</scope>
    <source>
        <strain evidence="1">NRRL 2591</strain>
    </source>
</reference>